<accession>A0A0E9X1M6</accession>
<dbReference type="EMBL" id="GBXM01011935">
    <property type="protein sequence ID" value="JAH96642.1"/>
    <property type="molecule type" value="Transcribed_RNA"/>
</dbReference>
<proteinExistence type="predicted"/>
<protein>
    <submittedName>
        <fullName evidence="1">Uncharacterized protein</fullName>
    </submittedName>
</protein>
<name>A0A0E9X1M6_ANGAN</name>
<sequence>MDEQIMDDSIMFIIIPARLPLFPVFDKLDQNIKPKTNPKKTDSKFYQDSRKHHAVNDHSESCLHLTSHLKKQSHRTHISCATITDF</sequence>
<dbReference type="AlphaFoldDB" id="A0A0E9X1M6"/>
<organism evidence="1">
    <name type="scientific">Anguilla anguilla</name>
    <name type="common">European freshwater eel</name>
    <name type="synonym">Muraena anguilla</name>
    <dbReference type="NCBI Taxonomy" id="7936"/>
    <lineage>
        <taxon>Eukaryota</taxon>
        <taxon>Metazoa</taxon>
        <taxon>Chordata</taxon>
        <taxon>Craniata</taxon>
        <taxon>Vertebrata</taxon>
        <taxon>Euteleostomi</taxon>
        <taxon>Actinopterygii</taxon>
        <taxon>Neopterygii</taxon>
        <taxon>Teleostei</taxon>
        <taxon>Anguilliformes</taxon>
        <taxon>Anguillidae</taxon>
        <taxon>Anguilla</taxon>
    </lineage>
</organism>
<reference evidence="1" key="2">
    <citation type="journal article" date="2015" name="Fish Shellfish Immunol.">
        <title>Early steps in the European eel (Anguilla anguilla)-Vibrio vulnificus interaction in the gills: Role of the RtxA13 toxin.</title>
        <authorList>
            <person name="Callol A."/>
            <person name="Pajuelo D."/>
            <person name="Ebbesson L."/>
            <person name="Teles M."/>
            <person name="MacKenzie S."/>
            <person name="Amaro C."/>
        </authorList>
    </citation>
    <scope>NUCLEOTIDE SEQUENCE</scope>
</reference>
<reference evidence="1" key="1">
    <citation type="submission" date="2014-11" db="EMBL/GenBank/DDBJ databases">
        <authorList>
            <person name="Amaro Gonzalez C."/>
        </authorList>
    </citation>
    <scope>NUCLEOTIDE SEQUENCE</scope>
</reference>
<evidence type="ECO:0000313" key="1">
    <source>
        <dbReference type="EMBL" id="JAH96642.1"/>
    </source>
</evidence>